<keyword evidence="1" id="KW-1185">Reference proteome</keyword>
<dbReference type="OrthoDB" id="1908857at2759"/>
<evidence type="ECO:0000313" key="2">
    <source>
        <dbReference type="RefSeq" id="XP_010245070.1"/>
    </source>
</evidence>
<dbReference type="InParanoid" id="A0A1U7ZB91"/>
<dbReference type="PANTHER" id="PTHR36020">
    <property type="entry name" value="TRANSMEMBRANE PROTEIN"/>
    <property type="match status" value="1"/>
</dbReference>
<name>A0A1U7ZB91_NELNU</name>
<reference evidence="2" key="1">
    <citation type="submission" date="2025-08" db="UniProtKB">
        <authorList>
            <consortium name="RefSeq"/>
        </authorList>
    </citation>
    <scope>IDENTIFICATION</scope>
</reference>
<organism evidence="1 2">
    <name type="scientific">Nelumbo nucifera</name>
    <name type="common">Sacred lotus</name>
    <dbReference type="NCBI Taxonomy" id="4432"/>
    <lineage>
        <taxon>Eukaryota</taxon>
        <taxon>Viridiplantae</taxon>
        <taxon>Streptophyta</taxon>
        <taxon>Embryophyta</taxon>
        <taxon>Tracheophyta</taxon>
        <taxon>Spermatophyta</taxon>
        <taxon>Magnoliopsida</taxon>
        <taxon>Proteales</taxon>
        <taxon>Nelumbonaceae</taxon>
        <taxon>Nelumbo</taxon>
    </lineage>
</organism>
<dbReference type="Proteomes" id="UP000189703">
    <property type="component" value="Unplaced"/>
</dbReference>
<gene>
    <name evidence="2" type="primary">LOC104588724</name>
</gene>
<dbReference type="RefSeq" id="XP_010245070.1">
    <property type="nucleotide sequence ID" value="XM_010246768.2"/>
</dbReference>
<dbReference type="KEGG" id="nnu:104588724"/>
<dbReference type="GeneID" id="104588724"/>
<dbReference type="AlphaFoldDB" id="A0A1U7ZB91"/>
<protein>
    <submittedName>
        <fullName evidence="2">Uncharacterized protein LOC104588724</fullName>
    </submittedName>
</protein>
<evidence type="ECO:0000313" key="1">
    <source>
        <dbReference type="Proteomes" id="UP000189703"/>
    </source>
</evidence>
<sequence>MAPAIFSFLGNLWPFARWKLDSRPDDVKASDRIVRGLSIPEQTKQFVFAIREPESQSIIYILAAEKLSEQSATDAECLIKEVRPDVVVSQVSLLDPTEIEDEEKILRDDIANSVPTSTFGVLKGCFVNKFNKEKYEKLARSLVLQEIFGVGVHGHFLAAKRAAKEVGSSVLLLESPLGDASEASSTEPDVGKMFQARALQSSSLVPRRAVSFVSSSSKRLSSHASDVQTQRVKPIASSLAFSTSDSSVSGSISDVGSGDCQLGCNYQAPSFAQSIYVFLSDLHCIFIDIPSVRRALAHAQKMLFNVDNGQNVDAKLLSEVHSFRVAVESLRLCNSNAGRCTTNLLQNPNSVKTDFSELTIEDKSHALLAQTLRGQTKKFRSIVAIVDSSSLAGLRKHWNTPVPQEIEDLAEQFFKRLDNEGNFYSSENMERRKLLADKPVVAVGAGATAVLGVSSLSKVVPASTFVKLLTLKVPASLKLFFAQTQKAVAITFTKTVGPSKVVIPGFAGSGAKTTSAMKATASADKIHAVAHSFVTYAQRTSLSAMRTAFYEIMRKRRVQSFRGMPWATFMCSAAMCTGLLVCGDGIECAAETLPAAPSIARLGCGLQSLHQASQAVRAGRQCANTGNHSVHDLHV</sequence>
<dbReference type="FunCoup" id="A0A1U7ZB91">
    <property type="interactions" value="2286"/>
</dbReference>
<dbReference type="OMA" id="QKMLYDV"/>
<dbReference type="eggNOG" id="ENOG502QQHQ">
    <property type="taxonomic scope" value="Eukaryota"/>
</dbReference>
<proteinExistence type="predicted"/>
<dbReference type="PANTHER" id="PTHR36020:SF1">
    <property type="entry name" value="TRANSMEMBRANE PROTEIN"/>
    <property type="match status" value="1"/>
</dbReference>
<accession>A0A1U7ZB91</accession>